<protein>
    <recommendedName>
        <fullName evidence="3">histidine kinase</fullName>
        <ecNumber evidence="3">2.7.13.3</ecNumber>
    </recommendedName>
</protein>
<evidence type="ECO:0000256" key="5">
    <source>
        <dbReference type="ARBA" id="ARBA00022679"/>
    </source>
</evidence>
<dbReference type="InterPro" id="IPR003594">
    <property type="entry name" value="HATPase_dom"/>
</dbReference>
<evidence type="ECO:0000256" key="6">
    <source>
        <dbReference type="ARBA" id="ARBA00022692"/>
    </source>
</evidence>
<comment type="subcellular location">
    <subcellularLocation>
        <location evidence="2">Cell membrane</location>
        <topology evidence="2">Multi-pass membrane protein</topology>
    </subcellularLocation>
</comment>
<dbReference type="FunFam" id="3.30.565.10:FF:000057">
    <property type="entry name" value="Sensor histidine kinase"/>
    <property type="match status" value="1"/>
</dbReference>
<keyword evidence="8 15" id="KW-0418">Kinase</keyword>
<evidence type="ECO:0000256" key="3">
    <source>
        <dbReference type="ARBA" id="ARBA00012438"/>
    </source>
</evidence>
<proteinExistence type="predicted"/>
<comment type="catalytic activity">
    <reaction evidence="1">
        <text>ATP + protein L-histidine = ADP + protein N-phospho-L-histidine.</text>
        <dbReference type="EC" id="2.7.13.3"/>
    </reaction>
</comment>
<feature type="transmembrane region" description="Helical" evidence="13">
    <location>
        <begin position="12"/>
        <end position="28"/>
    </location>
</feature>
<evidence type="ECO:0000256" key="9">
    <source>
        <dbReference type="ARBA" id="ARBA00022840"/>
    </source>
</evidence>
<feature type="domain" description="Histidine kinase" evidence="14">
    <location>
        <begin position="121"/>
        <end position="328"/>
    </location>
</feature>
<dbReference type="Pfam" id="PF02518">
    <property type="entry name" value="HATPase_c"/>
    <property type="match status" value="1"/>
</dbReference>
<keyword evidence="9" id="KW-0067">ATP-binding</keyword>
<dbReference type="GO" id="GO:0000155">
    <property type="term" value="F:phosphorelay sensor kinase activity"/>
    <property type="evidence" value="ECO:0007669"/>
    <property type="project" value="TreeGrafter"/>
</dbReference>
<keyword evidence="6 13" id="KW-0812">Transmembrane</keyword>
<dbReference type="Proteomes" id="UP000664578">
    <property type="component" value="Unassembled WGS sequence"/>
</dbReference>
<dbReference type="GO" id="GO:0005524">
    <property type="term" value="F:ATP binding"/>
    <property type="evidence" value="ECO:0007669"/>
    <property type="project" value="UniProtKB-KW"/>
</dbReference>
<keyword evidence="11" id="KW-0902">Two-component regulatory system</keyword>
<name>A0A8I1SLF4_9BACI</name>
<dbReference type="AlphaFoldDB" id="A0A8I1SLF4"/>
<evidence type="ECO:0000256" key="2">
    <source>
        <dbReference type="ARBA" id="ARBA00004651"/>
    </source>
</evidence>
<evidence type="ECO:0000256" key="12">
    <source>
        <dbReference type="ARBA" id="ARBA00023136"/>
    </source>
</evidence>
<evidence type="ECO:0000256" key="11">
    <source>
        <dbReference type="ARBA" id="ARBA00023012"/>
    </source>
</evidence>
<dbReference type="PANTHER" id="PTHR45453:SF2">
    <property type="entry name" value="HISTIDINE KINASE"/>
    <property type="match status" value="1"/>
</dbReference>
<dbReference type="SMART" id="SM00387">
    <property type="entry name" value="HATPase_c"/>
    <property type="match status" value="1"/>
</dbReference>
<keyword evidence="12 13" id="KW-0472">Membrane</keyword>
<dbReference type="Gene3D" id="3.30.565.10">
    <property type="entry name" value="Histidine kinase-like ATPase, C-terminal domain"/>
    <property type="match status" value="1"/>
</dbReference>
<evidence type="ECO:0000313" key="15">
    <source>
        <dbReference type="EMBL" id="MBN8251687.1"/>
    </source>
</evidence>
<evidence type="ECO:0000259" key="14">
    <source>
        <dbReference type="PROSITE" id="PS50109"/>
    </source>
</evidence>
<dbReference type="InterPro" id="IPR004358">
    <property type="entry name" value="Sig_transdc_His_kin-like_C"/>
</dbReference>
<keyword evidence="10 13" id="KW-1133">Transmembrane helix</keyword>
<keyword evidence="7" id="KW-0547">Nucleotide-binding</keyword>
<dbReference type="EMBL" id="JAEMWV010000004">
    <property type="protein sequence ID" value="MBN8251687.1"/>
    <property type="molecule type" value="Genomic_DNA"/>
</dbReference>
<evidence type="ECO:0000256" key="7">
    <source>
        <dbReference type="ARBA" id="ARBA00022741"/>
    </source>
</evidence>
<evidence type="ECO:0000256" key="4">
    <source>
        <dbReference type="ARBA" id="ARBA00022475"/>
    </source>
</evidence>
<dbReference type="RefSeq" id="WP_206782487.1">
    <property type="nucleotide sequence ID" value="NZ_JAEMWV010000004.1"/>
</dbReference>
<dbReference type="InterPro" id="IPR036890">
    <property type="entry name" value="HATPase_C_sf"/>
</dbReference>
<dbReference type="GO" id="GO:0005886">
    <property type="term" value="C:plasma membrane"/>
    <property type="evidence" value="ECO:0007669"/>
    <property type="project" value="UniProtKB-SubCell"/>
</dbReference>
<comment type="caution">
    <text evidence="15">The sequence shown here is derived from an EMBL/GenBank/DDBJ whole genome shotgun (WGS) entry which is preliminary data.</text>
</comment>
<dbReference type="EC" id="2.7.13.3" evidence="3"/>
<reference evidence="15" key="1">
    <citation type="submission" date="2020-12" db="EMBL/GenBank/DDBJ databases">
        <title>PHA producing bacteria isolated from mangrove.</title>
        <authorList>
            <person name="Zheng W."/>
            <person name="Yu S."/>
            <person name="Huang Y."/>
        </authorList>
    </citation>
    <scope>NUCLEOTIDE SEQUENCE</scope>
    <source>
        <strain evidence="15">GN22-4</strain>
    </source>
</reference>
<evidence type="ECO:0000256" key="10">
    <source>
        <dbReference type="ARBA" id="ARBA00022989"/>
    </source>
</evidence>
<evidence type="ECO:0000256" key="8">
    <source>
        <dbReference type="ARBA" id="ARBA00022777"/>
    </source>
</evidence>
<sequence length="334" mass="39089">MKLFFKEHLPLTFFYLIQLGLVCTIFALDGFRDIFTVLYAILISTVIYITYLCYRYYTNKTFYKHLSNPLHKSEDSILSEEESSPLSEALKELLESQFRSFHNEMYHYQNKLNQHITFMNQWVHQMKTPVSVIHLMIQNEDEPIFMSIQDEMDRIQKGLETVLYTSRLNDFTHDFQAESVSLHKVVTSLISSYKRFFIRNRVFPTVNVPPQYIVASDEKWIHFACSQLITNAVRYSAGINQSITISAFERGRQVILEVKDQGIGIPSQDLKRVFDPYFTGENGRKYQESTGMGLYLVKEICKQLHHQIELESKEGQGTTIRLIFQQNIARTQEG</sequence>
<dbReference type="PRINTS" id="PR00344">
    <property type="entry name" value="BCTRLSENSOR"/>
</dbReference>
<dbReference type="PROSITE" id="PS50109">
    <property type="entry name" value="HIS_KIN"/>
    <property type="match status" value="1"/>
</dbReference>
<dbReference type="GO" id="GO:0016036">
    <property type="term" value="P:cellular response to phosphate starvation"/>
    <property type="evidence" value="ECO:0007669"/>
    <property type="project" value="TreeGrafter"/>
</dbReference>
<dbReference type="PANTHER" id="PTHR45453">
    <property type="entry name" value="PHOSPHATE REGULON SENSOR PROTEIN PHOR"/>
    <property type="match status" value="1"/>
</dbReference>
<dbReference type="InterPro" id="IPR005467">
    <property type="entry name" value="His_kinase_dom"/>
</dbReference>
<feature type="transmembrane region" description="Helical" evidence="13">
    <location>
        <begin position="34"/>
        <end position="54"/>
    </location>
</feature>
<keyword evidence="4" id="KW-1003">Cell membrane</keyword>
<keyword evidence="5" id="KW-0808">Transferase</keyword>
<evidence type="ECO:0000256" key="1">
    <source>
        <dbReference type="ARBA" id="ARBA00000085"/>
    </source>
</evidence>
<dbReference type="SUPFAM" id="SSF55874">
    <property type="entry name" value="ATPase domain of HSP90 chaperone/DNA topoisomerase II/histidine kinase"/>
    <property type="match status" value="1"/>
</dbReference>
<evidence type="ECO:0000256" key="13">
    <source>
        <dbReference type="SAM" id="Phobius"/>
    </source>
</evidence>
<organism evidence="15 16">
    <name type="scientific">Priestia flexa</name>
    <dbReference type="NCBI Taxonomy" id="86664"/>
    <lineage>
        <taxon>Bacteria</taxon>
        <taxon>Bacillati</taxon>
        <taxon>Bacillota</taxon>
        <taxon>Bacilli</taxon>
        <taxon>Bacillales</taxon>
        <taxon>Bacillaceae</taxon>
        <taxon>Priestia</taxon>
    </lineage>
</organism>
<dbReference type="InterPro" id="IPR050351">
    <property type="entry name" value="BphY/WalK/GraS-like"/>
</dbReference>
<accession>A0A8I1SLF4</accession>
<evidence type="ECO:0000313" key="16">
    <source>
        <dbReference type="Proteomes" id="UP000664578"/>
    </source>
</evidence>
<dbReference type="GO" id="GO:0004721">
    <property type="term" value="F:phosphoprotein phosphatase activity"/>
    <property type="evidence" value="ECO:0007669"/>
    <property type="project" value="TreeGrafter"/>
</dbReference>
<gene>
    <name evidence="15" type="ORF">JF537_08855</name>
</gene>